<dbReference type="InterPro" id="IPR001818">
    <property type="entry name" value="Pept_M10_metallopeptidase"/>
</dbReference>
<organism evidence="6 7">
    <name type="scientific">Echria macrotheca</name>
    <dbReference type="NCBI Taxonomy" id="438768"/>
    <lineage>
        <taxon>Eukaryota</taxon>
        <taxon>Fungi</taxon>
        <taxon>Dikarya</taxon>
        <taxon>Ascomycota</taxon>
        <taxon>Pezizomycotina</taxon>
        <taxon>Sordariomycetes</taxon>
        <taxon>Sordariomycetidae</taxon>
        <taxon>Sordariales</taxon>
        <taxon>Schizotheciaceae</taxon>
        <taxon>Echria</taxon>
    </lineage>
</organism>
<evidence type="ECO:0000256" key="1">
    <source>
        <dbReference type="ARBA" id="ARBA00022670"/>
    </source>
</evidence>
<dbReference type="AlphaFoldDB" id="A0AAJ0F7G2"/>
<keyword evidence="2" id="KW-0479">Metal-binding</keyword>
<dbReference type="EMBL" id="MU839830">
    <property type="protein sequence ID" value="KAK1757916.1"/>
    <property type="molecule type" value="Genomic_DNA"/>
</dbReference>
<feature type="domain" description="Peptidase M10 metallopeptidase" evidence="5">
    <location>
        <begin position="53"/>
        <end position="169"/>
    </location>
</feature>
<evidence type="ECO:0000259" key="5">
    <source>
        <dbReference type="Pfam" id="PF00413"/>
    </source>
</evidence>
<evidence type="ECO:0000313" key="7">
    <source>
        <dbReference type="Proteomes" id="UP001239445"/>
    </source>
</evidence>
<dbReference type="Gene3D" id="3.40.390.10">
    <property type="entry name" value="Collagenase (Catalytic Domain)"/>
    <property type="match status" value="1"/>
</dbReference>
<evidence type="ECO:0000256" key="2">
    <source>
        <dbReference type="ARBA" id="ARBA00022723"/>
    </source>
</evidence>
<dbReference type="SUPFAM" id="SSF55486">
    <property type="entry name" value="Metalloproteases ('zincins'), catalytic domain"/>
    <property type="match status" value="1"/>
</dbReference>
<dbReference type="Proteomes" id="UP001239445">
    <property type="component" value="Unassembled WGS sequence"/>
</dbReference>
<keyword evidence="4" id="KW-0862">Zinc</keyword>
<protein>
    <recommendedName>
        <fullName evidence="5">Peptidase M10 metallopeptidase domain-containing protein</fullName>
    </recommendedName>
</protein>
<name>A0AAJ0F7G2_9PEZI</name>
<dbReference type="GO" id="GO:0008270">
    <property type="term" value="F:zinc ion binding"/>
    <property type="evidence" value="ECO:0007669"/>
    <property type="project" value="InterPro"/>
</dbReference>
<reference evidence="6" key="1">
    <citation type="submission" date="2023-06" db="EMBL/GenBank/DDBJ databases">
        <title>Genome-scale phylogeny and comparative genomics of the fungal order Sordariales.</title>
        <authorList>
            <consortium name="Lawrence Berkeley National Laboratory"/>
            <person name="Hensen N."/>
            <person name="Bonometti L."/>
            <person name="Westerberg I."/>
            <person name="Brannstrom I.O."/>
            <person name="Guillou S."/>
            <person name="Cros-Aarteil S."/>
            <person name="Calhoun S."/>
            <person name="Haridas S."/>
            <person name="Kuo A."/>
            <person name="Mondo S."/>
            <person name="Pangilinan J."/>
            <person name="Riley R."/>
            <person name="Labutti K."/>
            <person name="Andreopoulos B."/>
            <person name="Lipzen A."/>
            <person name="Chen C."/>
            <person name="Yanf M."/>
            <person name="Daum C."/>
            <person name="Ng V."/>
            <person name="Clum A."/>
            <person name="Steindorff A."/>
            <person name="Ohm R."/>
            <person name="Martin F."/>
            <person name="Silar P."/>
            <person name="Natvig D."/>
            <person name="Lalanne C."/>
            <person name="Gautier V."/>
            <person name="Ament-Velasquez S.L."/>
            <person name="Kruys A."/>
            <person name="Hutchinson M.I."/>
            <person name="Powell A.J."/>
            <person name="Barry K."/>
            <person name="Miller A.N."/>
            <person name="Grigoriev I.V."/>
            <person name="Debuchy R."/>
            <person name="Gladieux P."/>
            <person name="Thoren M.H."/>
            <person name="Johannesson H."/>
        </authorList>
    </citation>
    <scope>NUCLEOTIDE SEQUENCE</scope>
    <source>
        <strain evidence="6">PSN4</strain>
    </source>
</reference>
<dbReference type="GO" id="GO:0031012">
    <property type="term" value="C:extracellular matrix"/>
    <property type="evidence" value="ECO:0007669"/>
    <property type="project" value="InterPro"/>
</dbReference>
<dbReference type="InterPro" id="IPR024079">
    <property type="entry name" value="MetalloPept_cat_dom_sf"/>
</dbReference>
<dbReference type="GO" id="GO:0004222">
    <property type="term" value="F:metalloendopeptidase activity"/>
    <property type="evidence" value="ECO:0007669"/>
    <property type="project" value="InterPro"/>
</dbReference>
<keyword evidence="3" id="KW-0378">Hydrolase</keyword>
<evidence type="ECO:0000256" key="3">
    <source>
        <dbReference type="ARBA" id="ARBA00022801"/>
    </source>
</evidence>
<evidence type="ECO:0000256" key="4">
    <source>
        <dbReference type="ARBA" id="ARBA00022833"/>
    </source>
</evidence>
<accession>A0AAJ0F7G2</accession>
<keyword evidence="7" id="KW-1185">Reference proteome</keyword>
<proteinExistence type="predicted"/>
<evidence type="ECO:0000313" key="6">
    <source>
        <dbReference type="EMBL" id="KAK1757916.1"/>
    </source>
</evidence>
<keyword evidence="1" id="KW-0645">Protease</keyword>
<dbReference type="Pfam" id="PF00413">
    <property type="entry name" value="Peptidase_M10"/>
    <property type="match status" value="1"/>
</dbReference>
<dbReference type="GO" id="GO:0006508">
    <property type="term" value="P:proteolysis"/>
    <property type="evidence" value="ECO:0007669"/>
    <property type="project" value="UniProtKB-KW"/>
</dbReference>
<sequence length="242" mass="27232">MPAFPEGTLFYPCVTQDGVMPSFGRLPEAPEGHKFEDGGSGLMVGDIEMVPRWAKPAGLQYYIVKDGFADDEFRDVEKAFREAADEWSGLDFGVHLKQTPDRTKANFLIKHFIPSKADDRTLASAFFPSDKDREVLVYRATLVDESWRKLLKNTFLHEIGHILGLRHEFANDPDPDPKRAGQNRESLAHLFGSVNPHSVMSYDVPPQINDLDKKDVVGFYRLLNGTKIDGVPVVDFVPEPFP</sequence>
<comment type="caution">
    <text evidence="6">The sequence shown here is derived from an EMBL/GenBank/DDBJ whole genome shotgun (WGS) entry which is preliminary data.</text>
</comment>
<gene>
    <name evidence="6" type="ORF">QBC47DRAFT_412001</name>
</gene>